<dbReference type="Pfam" id="PF00852">
    <property type="entry name" value="Glyco_transf_10"/>
    <property type="match status" value="1"/>
</dbReference>
<reference evidence="15" key="2">
    <citation type="journal article" date="2021" name="Genome Biol. Evol.">
        <title>Developing a high-quality reference genome for a parasitic bivalve with doubly uniparental inheritance (Bivalvia: Unionida).</title>
        <authorList>
            <person name="Smith C.H."/>
        </authorList>
    </citation>
    <scope>NUCLEOTIDE SEQUENCE</scope>
    <source>
        <strain evidence="15">CHS0354</strain>
        <tissue evidence="15">Mantle</tissue>
    </source>
</reference>
<evidence type="ECO:0000256" key="8">
    <source>
        <dbReference type="ARBA" id="ARBA00022989"/>
    </source>
</evidence>
<keyword evidence="4 12" id="KW-0328">Glycosyltransferase</keyword>
<evidence type="ECO:0000256" key="3">
    <source>
        <dbReference type="ARBA" id="ARBA00008919"/>
    </source>
</evidence>
<name>A0AAE0S8A6_9BIVA</name>
<reference evidence="15" key="3">
    <citation type="submission" date="2023-05" db="EMBL/GenBank/DDBJ databases">
        <authorList>
            <person name="Smith C.H."/>
        </authorList>
    </citation>
    <scope>NUCLEOTIDE SEQUENCE</scope>
    <source>
        <strain evidence="15">CHS0354</strain>
        <tissue evidence="15">Mantle</tissue>
    </source>
</reference>
<dbReference type="PANTHER" id="PTHR48438:SF1">
    <property type="entry name" value="ALPHA-(1,3)-FUCOSYLTRANSFERASE C-RELATED"/>
    <property type="match status" value="1"/>
</dbReference>
<dbReference type="Proteomes" id="UP001195483">
    <property type="component" value="Unassembled WGS sequence"/>
</dbReference>
<dbReference type="InterPro" id="IPR038577">
    <property type="entry name" value="GT10-like_C_sf"/>
</dbReference>
<dbReference type="GO" id="GO:0008417">
    <property type="term" value="F:fucosyltransferase activity"/>
    <property type="evidence" value="ECO:0007669"/>
    <property type="project" value="InterPro"/>
</dbReference>
<proteinExistence type="inferred from homology"/>
<keyword evidence="11" id="KW-0325">Glycoprotein</keyword>
<dbReference type="AlphaFoldDB" id="A0AAE0S8A6"/>
<dbReference type="EC" id="2.4.1.-" evidence="12"/>
<dbReference type="GO" id="GO:0032580">
    <property type="term" value="C:Golgi cisterna membrane"/>
    <property type="evidence" value="ECO:0007669"/>
    <property type="project" value="UniProtKB-SubCell"/>
</dbReference>
<feature type="domain" description="Fucosyltransferase N-terminal" evidence="14">
    <location>
        <begin position="73"/>
        <end position="192"/>
    </location>
</feature>
<dbReference type="Gene3D" id="3.40.50.11660">
    <property type="entry name" value="Glycosyl transferase family 10, C-terminal domain"/>
    <property type="match status" value="1"/>
</dbReference>
<evidence type="ECO:0000259" key="14">
    <source>
        <dbReference type="Pfam" id="PF17039"/>
    </source>
</evidence>
<evidence type="ECO:0000256" key="9">
    <source>
        <dbReference type="ARBA" id="ARBA00023034"/>
    </source>
</evidence>
<sequence length="425" mass="50117">METISVRLKSFLRVLSNTTRKLKCIMFSIVITVTVLIWFYGSTTSEISLDHVRLHPSTGYVKYFSTSYSYRNNTPKILFWTPFFGSMVWYRESMDCIRLCPWKCELTDNKDEVATSDALLFHLTDITWVGFVNNPGQYLQFKFPGYRRPDQIWIAYNLEPLSMLWGNFHAFDGIFNWTWSYRHDADIYNPYGYFRSTTENEKQEMAKHLKSSNYFREKNKTGLIINSNCNDDARRYKLVHELSKYVDIDWYGGCGFKCPDDYRSCDVLNTKYKLYFAFENAHCRDYISEKFWRRHTYHQIPVVAWKIDYKGMVPPNSYINVFDFSDLNSAGKYIAHVANNETLFNSYFDWMKDYTADGGYCGMCRVCRALHTKNRSAQVYEDFNGWLTDDSCKPASITRFAQRSIDRLVFDGKTGIFNTKFLETS</sequence>
<keyword evidence="16" id="KW-1185">Reference proteome</keyword>
<evidence type="ECO:0000313" key="16">
    <source>
        <dbReference type="Proteomes" id="UP001195483"/>
    </source>
</evidence>
<comment type="pathway">
    <text evidence="2">Protein modification; protein glycosylation.</text>
</comment>
<evidence type="ECO:0000256" key="7">
    <source>
        <dbReference type="ARBA" id="ARBA00022968"/>
    </source>
</evidence>
<dbReference type="Pfam" id="PF17039">
    <property type="entry name" value="Glyco_tran_10_N"/>
    <property type="match status" value="1"/>
</dbReference>
<dbReference type="FunFam" id="3.40.50.11660:FF:000002">
    <property type="entry name" value="Alpha-(1,3)-fucosyltransferase"/>
    <property type="match status" value="1"/>
</dbReference>
<evidence type="ECO:0000256" key="12">
    <source>
        <dbReference type="RuleBase" id="RU003832"/>
    </source>
</evidence>
<dbReference type="EMBL" id="JAEAOA010000468">
    <property type="protein sequence ID" value="KAK3587156.1"/>
    <property type="molecule type" value="Genomic_DNA"/>
</dbReference>
<keyword evidence="10 12" id="KW-0472">Membrane</keyword>
<keyword evidence="9 12" id="KW-0333">Golgi apparatus</keyword>
<evidence type="ECO:0000313" key="15">
    <source>
        <dbReference type="EMBL" id="KAK3587156.1"/>
    </source>
</evidence>
<reference evidence="15" key="1">
    <citation type="journal article" date="2021" name="Genome Biol. Evol.">
        <title>A High-Quality Reference Genome for a Parasitic Bivalve with Doubly Uniparental Inheritance (Bivalvia: Unionida).</title>
        <authorList>
            <person name="Smith C.H."/>
        </authorList>
    </citation>
    <scope>NUCLEOTIDE SEQUENCE</scope>
    <source>
        <strain evidence="15">CHS0354</strain>
    </source>
</reference>
<keyword evidence="8 12" id="KW-1133">Transmembrane helix</keyword>
<evidence type="ECO:0000256" key="10">
    <source>
        <dbReference type="ARBA" id="ARBA00023136"/>
    </source>
</evidence>
<dbReference type="InterPro" id="IPR031481">
    <property type="entry name" value="Glyco_tran_10_N"/>
</dbReference>
<comment type="similarity">
    <text evidence="3 12">Belongs to the glycosyltransferase 10 family.</text>
</comment>
<evidence type="ECO:0000256" key="5">
    <source>
        <dbReference type="ARBA" id="ARBA00022679"/>
    </source>
</evidence>
<protein>
    <recommendedName>
        <fullName evidence="12">Fucosyltransferase</fullName>
        <ecNumber evidence="12">2.4.1.-</ecNumber>
    </recommendedName>
</protein>
<organism evidence="15 16">
    <name type="scientific">Potamilus streckersoni</name>
    <dbReference type="NCBI Taxonomy" id="2493646"/>
    <lineage>
        <taxon>Eukaryota</taxon>
        <taxon>Metazoa</taxon>
        <taxon>Spiralia</taxon>
        <taxon>Lophotrochozoa</taxon>
        <taxon>Mollusca</taxon>
        <taxon>Bivalvia</taxon>
        <taxon>Autobranchia</taxon>
        <taxon>Heteroconchia</taxon>
        <taxon>Palaeoheterodonta</taxon>
        <taxon>Unionida</taxon>
        <taxon>Unionoidea</taxon>
        <taxon>Unionidae</taxon>
        <taxon>Ambleminae</taxon>
        <taxon>Lampsilini</taxon>
        <taxon>Potamilus</taxon>
    </lineage>
</organism>
<dbReference type="PANTHER" id="PTHR48438">
    <property type="entry name" value="ALPHA-(1,3)-FUCOSYLTRANSFERASE C-RELATED"/>
    <property type="match status" value="1"/>
</dbReference>
<feature type="domain" description="Fucosyltransferase C-terminal" evidence="13">
    <location>
        <begin position="216"/>
        <end position="386"/>
    </location>
</feature>
<comment type="subcellular location">
    <subcellularLocation>
        <location evidence="1">Golgi apparatus membrane</location>
        <topology evidence="1">Single-pass type II membrane protein</topology>
    </subcellularLocation>
    <subcellularLocation>
        <location evidence="12">Golgi apparatus</location>
        <location evidence="12">Golgi stack membrane</location>
        <topology evidence="12">Single-pass type II membrane protein</topology>
    </subcellularLocation>
</comment>
<evidence type="ECO:0000256" key="4">
    <source>
        <dbReference type="ARBA" id="ARBA00022676"/>
    </source>
</evidence>
<dbReference type="InterPro" id="IPR055270">
    <property type="entry name" value="Glyco_tran_10_C"/>
</dbReference>
<evidence type="ECO:0000259" key="13">
    <source>
        <dbReference type="Pfam" id="PF00852"/>
    </source>
</evidence>
<feature type="transmembrane region" description="Helical" evidence="12">
    <location>
        <begin position="21"/>
        <end position="41"/>
    </location>
</feature>
<evidence type="ECO:0000256" key="6">
    <source>
        <dbReference type="ARBA" id="ARBA00022692"/>
    </source>
</evidence>
<dbReference type="SUPFAM" id="SSF53756">
    <property type="entry name" value="UDP-Glycosyltransferase/glycogen phosphorylase"/>
    <property type="match status" value="1"/>
</dbReference>
<accession>A0AAE0S8A6</accession>
<dbReference type="InterPro" id="IPR001503">
    <property type="entry name" value="Glyco_trans_10"/>
</dbReference>
<comment type="caution">
    <text evidence="15">The sequence shown here is derived from an EMBL/GenBank/DDBJ whole genome shotgun (WGS) entry which is preliminary data.</text>
</comment>
<evidence type="ECO:0000256" key="11">
    <source>
        <dbReference type="ARBA" id="ARBA00023180"/>
    </source>
</evidence>
<evidence type="ECO:0000256" key="1">
    <source>
        <dbReference type="ARBA" id="ARBA00004323"/>
    </source>
</evidence>
<keyword evidence="6 12" id="KW-0812">Transmembrane</keyword>
<evidence type="ECO:0000256" key="2">
    <source>
        <dbReference type="ARBA" id="ARBA00004922"/>
    </source>
</evidence>
<keyword evidence="7" id="KW-0735">Signal-anchor</keyword>
<gene>
    <name evidence="15" type="ORF">CHS0354_006800</name>
</gene>
<dbReference type="GO" id="GO:0000139">
    <property type="term" value="C:Golgi membrane"/>
    <property type="evidence" value="ECO:0007669"/>
    <property type="project" value="UniProtKB-SubCell"/>
</dbReference>
<keyword evidence="5 12" id="KW-0808">Transferase</keyword>